<evidence type="ECO:0000313" key="5">
    <source>
        <dbReference type="EMBL" id="CAK9144863.1"/>
    </source>
</evidence>
<evidence type="ECO:0000256" key="3">
    <source>
        <dbReference type="SAM" id="SignalP"/>
    </source>
</evidence>
<feature type="compositionally biased region" description="Basic residues" evidence="2">
    <location>
        <begin position="35"/>
        <end position="46"/>
    </location>
</feature>
<protein>
    <recommendedName>
        <fullName evidence="4">PIR2-like helical domain-containing protein</fullName>
    </recommendedName>
</protein>
<feature type="compositionally biased region" description="Polar residues" evidence="2">
    <location>
        <begin position="956"/>
        <end position="971"/>
    </location>
</feature>
<feature type="compositionally biased region" description="Polar residues" evidence="2">
    <location>
        <begin position="1129"/>
        <end position="1144"/>
    </location>
</feature>
<keyword evidence="1" id="KW-0175">Coiled coil</keyword>
<feature type="compositionally biased region" description="Polar residues" evidence="2">
    <location>
        <begin position="322"/>
        <end position="332"/>
    </location>
</feature>
<accession>A0ABC8RJF5</accession>
<dbReference type="InterPro" id="IPR046934">
    <property type="entry name" value="PIR2-like"/>
</dbReference>
<feature type="region of interest" description="Disordered" evidence="2">
    <location>
        <begin position="922"/>
        <end position="982"/>
    </location>
</feature>
<feature type="region of interest" description="Disordered" evidence="2">
    <location>
        <begin position="29"/>
        <end position="78"/>
    </location>
</feature>
<feature type="compositionally biased region" description="Polar residues" evidence="2">
    <location>
        <begin position="412"/>
        <end position="422"/>
    </location>
</feature>
<feature type="compositionally biased region" description="Polar residues" evidence="2">
    <location>
        <begin position="680"/>
        <end position="692"/>
    </location>
</feature>
<feature type="domain" description="PIR2-like helical" evidence="4">
    <location>
        <begin position="1010"/>
        <end position="1122"/>
    </location>
</feature>
<feature type="compositionally biased region" description="Polar residues" evidence="2">
    <location>
        <begin position="725"/>
        <end position="734"/>
    </location>
</feature>
<dbReference type="Pfam" id="PF20235">
    <property type="entry name" value="PIR2-like_helical"/>
    <property type="match status" value="2"/>
</dbReference>
<feature type="compositionally biased region" description="Acidic residues" evidence="2">
    <location>
        <begin position="823"/>
        <end position="841"/>
    </location>
</feature>
<reference evidence="5 6" key="1">
    <citation type="submission" date="2024-02" db="EMBL/GenBank/DDBJ databases">
        <authorList>
            <person name="Vignale AGUSTIN F."/>
            <person name="Sosa J E."/>
            <person name="Modenutti C."/>
        </authorList>
    </citation>
    <scope>NUCLEOTIDE SEQUENCE [LARGE SCALE GENOMIC DNA]</scope>
</reference>
<dbReference type="EMBL" id="CAUOFW020001425">
    <property type="protein sequence ID" value="CAK9144863.1"/>
    <property type="molecule type" value="Genomic_DNA"/>
</dbReference>
<sequence>MRVCLLEFLISPFLFSFNIDLFVGGSGKGNDMRTKGKGKAKPKRSVKTSDKAEFSNSVADVSQNPSNDSGGLEEPEIMNLPPNQNVNVNMGGWGGYTEVQMEKLLHAKLEVIYLEAFQNLLNFGYPEAVAKRAILISGHWFGNMNIMTNIVTNCVAFIDTGKLIDSRLALKGNKGFHDLHELVLYSLRVMVNLVQITQPNMQKSEAMQHLLAIDFHGCPIRAIFPPYSLNENQINSTISIDGSSGDLKSTKEQECGGPDSSYSEENVKSEKNVEAPSQIDSAISVDGSSGDLKSTKEQECGGPVSSYGEKKAKSKKKLGVPSQINSTISFDGSSGDLKSTKEQNCGSPDSSYGEKNVKSEKNVEAPSQIDSTISVDGSSGDLKSTKEQECGGPISSYGEKKAKSKKKLGAPSQINSTISFDGSSGDLKSTKEQECGGPDSSYGEKNVKSEKNVGAPSQINSTISADGSSGDLKSTKKQECGGPVSSYVEKKAKSKKKLGAPSQINSTISFDGSSGDLKSTKEQECGGPDSSYGEKNVKSEKNVGAPSQINSTISVDGSSGDLKSTKEQECGGPDSSFGEKNVKSEKNVGAPSQINSTISADGSSGDLKSTKKQECGGPVSSYVEKKAKSKKKLGAPSQINSTISFDGSSGDLKSTKEQECGGPDSSYGEKNVKSEKNVGAPSQINSTISADGSSVDLKSTKKQECGGPVSSYVDKKAKSKKASSQINSTISFDGSSGDLKSTKEQECGGPDSSYGEKNAKSEENFFPPLPREVGLLKRVDLIPTLTSHVRQKVAQSVAACHAELAALRLKRQASAKSSFSNDLSEEPDLEEDDLPDLEEGDLLQPVVGSDETKELLESNPADPKSAMISNLPVVGSDETEELLESNPADLKSAMISNLVKPINELEKQVEEEKEWAQEKVIHAPITCMQPSAGKDKKTKRKAKPKRSVKTSEKAESSSPVADTSQNPSNDSDGLAECENMYSPPHQNVNVNMSGWDGYTEDQLEKLLYVKLEAIYLEAFQNLLNIGYADGVAKRAILMSGHWFGPMNILTNIVTNCIAFIDTGRLIDSRLALKNNKGFMDLFELLMYSLRVMVNLVQIIEPNFQKSEAMRHLLATDFHACPARAIFPPSSRNENQINSTFSADWSSGDLKSAKEQECGGPDSSYGEKNAKSEKNVGAPSQINSTISVDESSGDLKSTKEQECGGLDSSDGEKNAKSEKNLGALSQINNTISVVGSSGDLKSTKEQQFGSPDSSYGEKNAKSEKNFFPPLQKEVGLLRRVDLIPMLTSHVRQKAAQSVVTLRLKRQVSAKPSPSNDLSEELDLEEDDLPDLKEGDLLQHVVGSDEMEELLESNSDDPKSVMISNLVKQIKELEKQVEEEKEWAQKKVAQAEKKVSQDLAELRMLRMEKAKREQLKIDNQLFEEESIKQILEMEKAIRKANCDADLANEAVMKLETVNAEIRADIKALNLSASESDKASLVVLKREKKIIKKLAALDREKCQLQEQIKEEKQKQVEMRQELLRIEKAQEEAKGQHAYNLQAQRTL</sequence>
<dbReference type="InterPro" id="IPR046527">
    <property type="entry name" value="PIR2-like_helical"/>
</dbReference>
<feature type="region of interest" description="Disordered" evidence="2">
    <location>
        <begin position="1128"/>
        <end position="1214"/>
    </location>
</feature>
<feature type="compositionally biased region" description="Polar residues" evidence="2">
    <location>
        <begin position="502"/>
        <end position="512"/>
    </location>
</feature>
<dbReference type="PANTHER" id="PTHR46405:SF3">
    <property type="entry name" value="RING_U-BOX SUPERFAMILY PROTEIN"/>
    <property type="match status" value="1"/>
</dbReference>
<evidence type="ECO:0000256" key="2">
    <source>
        <dbReference type="SAM" id="MobiDB-lite"/>
    </source>
</evidence>
<name>A0ABC8RJF5_9AQUA</name>
<feature type="compositionally biased region" description="Polar residues" evidence="2">
    <location>
        <begin position="545"/>
        <end position="557"/>
    </location>
</feature>
<feature type="coiled-coil region" evidence="1">
    <location>
        <begin position="1491"/>
        <end position="1528"/>
    </location>
</feature>
<feature type="compositionally biased region" description="Polar residues" evidence="2">
    <location>
        <begin position="637"/>
        <end position="647"/>
    </location>
</feature>
<keyword evidence="6" id="KW-1185">Reference proteome</keyword>
<gene>
    <name evidence="5" type="ORF">ILEXP_LOCUS12636</name>
</gene>
<feature type="compositionally biased region" description="Polar residues" evidence="2">
    <location>
        <begin position="590"/>
        <end position="602"/>
    </location>
</feature>
<feature type="compositionally biased region" description="Polar residues" evidence="2">
    <location>
        <begin position="1177"/>
        <end position="1189"/>
    </location>
</feature>
<feature type="signal peptide" evidence="3">
    <location>
        <begin position="1"/>
        <end position="16"/>
    </location>
</feature>
<feature type="compositionally biased region" description="Polar residues" evidence="2">
    <location>
        <begin position="54"/>
        <end position="69"/>
    </location>
</feature>
<proteinExistence type="predicted"/>
<feature type="chain" id="PRO_5044740368" description="PIR2-like helical domain-containing protein" evidence="3">
    <location>
        <begin position="17"/>
        <end position="1543"/>
    </location>
</feature>
<evidence type="ECO:0000256" key="1">
    <source>
        <dbReference type="SAM" id="Coils"/>
    </source>
</evidence>
<evidence type="ECO:0000313" key="6">
    <source>
        <dbReference type="Proteomes" id="UP001642360"/>
    </source>
</evidence>
<feature type="compositionally biased region" description="Polar residues" evidence="2">
    <location>
        <begin position="368"/>
        <end position="377"/>
    </location>
</feature>
<dbReference type="PANTHER" id="PTHR46405">
    <property type="entry name" value="OS05G0141500 PROTEIN"/>
    <property type="match status" value="1"/>
</dbReference>
<feature type="domain" description="PIR2-like helical" evidence="4">
    <location>
        <begin position="108"/>
        <end position="214"/>
    </location>
</feature>
<organism evidence="5 6">
    <name type="scientific">Ilex paraguariensis</name>
    <name type="common">yerba mate</name>
    <dbReference type="NCBI Taxonomy" id="185542"/>
    <lineage>
        <taxon>Eukaryota</taxon>
        <taxon>Viridiplantae</taxon>
        <taxon>Streptophyta</taxon>
        <taxon>Embryophyta</taxon>
        <taxon>Tracheophyta</taxon>
        <taxon>Spermatophyta</taxon>
        <taxon>Magnoliopsida</taxon>
        <taxon>eudicotyledons</taxon>
        <taxon>Gunneridae</taxon>
        <taxon>Pentapetalae</taxon>
        <taxon>asterids</taxon>
        <taxon>campanulids</taxon>
        <taxon>Aquifoliales</taxon>
        <taxon>Aquifoliaceae</taxon>
        <taxon>Ilex</taxon>
    </lineage>
</organism>
<feature type="compositionally biased region" description="Basic residues" evidence="2">
    <location>
        <begin position="936"/>
        <end position="948"/>
    </location>
</feature>
<keyword evidence="3" id="KW-0732">Signal</keyword>
<feature type="coiled-coil region" evidence="1">
    <location>
        <begin position="1361"/>
        <end position="1423"/>
    </location>
</feature>
<feature type="region of interest" description="Disordered" evidence="2">
    <location>
        <begin position="817"/>
        <end position="868"/>
    </location>
</feature>
<feature type="region of interest" description="Disordered" evidence="2">
    <location>
        <begin position="240"/>
        <end position="767"/>
    </location>
</feature>
<feature type="compositionally biased region" description="Polar residues" evidence="2">
    <location>
        <begin position="455"/>
        <end position="467"/>
    </location>
</feature>
<evidence type="ECO:0000259" key="4">
    <source>
        <dbReference type="Pfam" id="PF20235"/>
    </source>
</evidence>
<feature type="region of interest" description="Disordered" evidence="2">
    <location>
        <begin position="1236"/>
        <end position="1262"/>
    </location>
</feature>
<comment type="caution">
    <text evidence="5">The sequence shown here is derived from an EMBL/GenBank/DDBJ whole genome shotgun (WGS) entry which is preliminary data.</text>
</comment>
<dbReference type="Proteomes" id="UP001642360">
    <property type="component" value="Unassembled WGS sequence"/>
</dbReference>